<dbReference type="AlphaFoldDB" id="A0A6G1PQZ7"/>
<proteinExistence type="predicted"/>
<accession>A0A6G1PQZ7</accession>
<protein>
    <submittedName>
        <fullName evidence="1">Uncharacterized protein</fullName>
    </submittedName>
</protein>
<dbReference type="EMBL" id="CM015719">
    <property type="protein sequence ID" value="KAF3692647.1"/>
    <property type="molecule type" value="Genomic_DNA"/>
</dbReference>
<gene>
    <name evidence="1" type="ORF">EXN66_Car008323</name>
</gene>
<sequence>MSTRPQTQQAVILTPVCHGQQYILSVLNPVRCNSHQDDLMLWLIGVNPAMPKEHLVLLHIITESLFKCNIS</sequence>
<keyword evidence="2" id="KW-1185">Reference proteome</keyword>
<evidence type="ECO:0000313" key="2">
    <source>
        <dbReference type="Proteomes" id="UP000503349"/>
    </source>
</evidence>
<evidence type="ECO:0000313" key="1">
    <source>
        <dbReference type="EMBL" id="KAF3692647.1"/>
    </source>
</evidence>
<reference evidence="2" key="2">
    <citation type="submission" date="2019-02" db="EMBL/GenBank/DDBJ databases">
        <title>Opniocepnalus argus Var Kimnra genome.</title>
        <authorList>
            <person name="Zhou C."/>
            <person name="Xiao S."/>
        </authorList>
    </citation>
    <scope>NUCLEOTIDE SEQUENCE [LARGE SCALE GENOMIC DNA]</scope>
</reference>
<name>A0A6G1PQZ7_CHAAH</name>
<dbReference type="Proteomes" id="UP000503349">
    <property type="component" value="Chromosome 8"/>
</dbReference>
<reference evidence="1 2" key="1">
    <citation type="submission" date="2019-02" db="EMBL/GenBank/DDBJ databases">
        <title>Opniocepnalus argus genome.</title>
        <authorList>
            <person name="Zhou C."/>
            <person name="Xiao S."/>
        </authorList>
    </citation>
    <scope>NUCLEOTIDE SEQUENCE [LARGE SCALE GENOMIC DNA]</scope>
    <source>
        <strain evidence="1">OARG1902GOOAL</strain>
        <tissue evidence="1">Muscle</tissue>
    </source>
</reference>
<organism evidence="1 2">
    <name type="scientific">Channa argus</name>
    <name type="common">Northern snakehead</name>
    <name type="synonym">Ophicephalus argus</name>
    <dbReference type="NCBI Taxonomy" id="215402"/>
    <lineage>
        <taxon>Eukaryota</taxon>
        <taxon>Metazoa</taxon>
        <taxon>Chordata</taxon>
        <taxon>Craniata</taxon>
        <taxon>Vertebrata</taxon>
        <taxon>Euteleostomi</taxon>
        <taxon>Actinopterygii</taxon>
        <taxon>Neopterygii</taxon>
        <taxon>Teleostei</taxon>
        <taxon>Neoteleostei</taxon>
        <taxon>Acanthomorphata</taxon>
        <taxon>Anabantaria</taxon>
        <taxon>Anabantiformes</taxon>
        <taxon>Channoidei</taxon>
        <taxon>Channidae</taxon>
        <taxon>Channa</taxon>
    </lineage>
</organism>